<name>A0AAD8VNI0_LOLMU</name>
<keyword evidence="3" id="KW-1185">Reference proteome</keyword>
<dbReference type="AlphaFoldDB" id="A0AAD8VNI0"/>
<feature type="region of interest" description="Disordered" evidence="1">
    <location>
        <begin position="157"/>
        <end position="182"/>
    </location>
</feature>
<evidence type="ECO:0000256" key="1">
    <source>
        <dbReference type="SAM" id="MobiDB-lite"/>
    </source>
</evidence>
<gene>
    <name evidence="2" type="ORF">QYE76_036892</name>
</gene>
<evidence type="ECO:0000313" key="3">
    <source>
        <dbReference type="Proteomes" id="UP001231189"/>
    </source>
</evidence>
<organism evidence="2 3">
    <name type="scientific">Lolium multiflorum</name>
    <name type="common">Italian ryegrass</name>
    <name type="synonym">Lolium perenne subsp. multiflorum</name>
    <dbReference type="NCBI Taxonomy" id="4521"/>
    <lineage>
        <taxon>Eukaryota</taxon>
        <taxon>Viridiplantae</taxon>
        <taxon>Streptophyta</taxon>
        <taxon>Embryophyta</taxon>
        <taxon>Tracheophyta</taxon>
        <taxon>Spermatophyta</taxon>
        <taxon>Magnoliopsida</taxon>
        <taxon>Liliopsida</taxon>
        <taxon>Poales</taxon>
        <taxon>Poaceae</taxon>
        <taxon>BOP clade</taxon>
        <taxon>Pooideae</taxon>
        <taxon>Poodae</taxon>
        <taxon>Poeae</taxon>
        <taxon>Poeae Chloroplast Group 2 (Poeae type)</taxon>
        <taxon>Loliodinae</taxon>
        <taxon>Loliinae</taxon>
        <taxon>Lolium</taxon>
    </lineage>
</organism>
<protein>
    <submittedName>
        <fullName evidence="2">Uncharacterized protein</fullName>
    </submittedName>
</protein>
<comment type="caution">
    <text evidence="2">The sequence shown here is derived from an EMBL/GenBank/DDBJ whole genome shotgun (WGS) entry which is preliminary data.</text>
</comment>
<dbReference type="Proteomes" id="UP001231189">
    <property type="component" value="Unassembled WGS sequence"/>
</dbReference>
<sequence length="182" mass="20401">MISIIFGHDLHRRRSVKVHGAVFMVVHLIHTEHRRKNLLVKDHGFPASATTAPTTGPSDPSTAPARKIDGFAAHMALGENLTSIYDPTLEPSWCTKLKIMIKKTFCLQLDIQERMYDSYVAEKKARRRQKSIMSKLGVEVSPPGYEENILPKPQWISSHSQWSDGEDGPSYSVDSDIGGDFL</sequence>
<reference evidence="2" key="1">
    <citation type="submission" date="2023-07" db="EMBL/GenBank/DDBJ databases">
        <title>A chromosome-level genome assembly of Lolium multiflorum.</title>
        <authorList>
            <person name="Chen Y."/>
            <person name="Copetti D."/>
            <person name="Kolliker R."/>
            <person name="Studer B."/>
        </authorList>
    </citation>
    <scope>NUCLEOTIDE SEQUENCE</scope>
    <source>
        <strain evidence="2">02402/16</strain>
        <tissue evidence="2">Leaf</tissue>
    </source>
</reference>
<proteinExistence type="predicted"/>
<dbReference type="EMBL" id="JAUUTY010000007">
    <property type="protein sequence ID" value="KAK1613219.1"/>
    <property type="molecule type" value="Genomic_DNA"/>
</dbReference>
<accession>A0AAD8VNI0</accession>
<evidence type="ECO:0000313" key="2">
    <source>
        <dbReference type="EMBL" id="KAK1613219.1"/>
    </source>
</evidence>